<reference evidence="1" key="1">
    <citation type="submission" date="2020-08" db="EMBL/GenBank/DDBJ databases">
        <title>Multicomponent nature underlies the extraordinary mechanical properties of spider dragline silk.</title>
        <authorList>
            <person name="Kono N."/>
            <person name="Nakamura H."/>
            <person name="Mori M."/>
            <person name="Yoshida Y."/>
            <person name="Ohtoshi R."/>
            <person name="Malay A.D."/>
            <person name="Moran D.A.P."/>
            <person name="Tomita M."/>
            <person name="Numata K."/>
            <person name="Arakawa K."/>
        </authorList>
    </citation>
    <scope>NUCLEOTIDE SEQUENCE</scope>
</reference>
<dbReference type="GO" id="GO:0003676">
    <property type="term" value="F:nucleic acid binding"/>
    <property type="evidence" value="ECO:0007669"/>
    <property type="project" value="InterPro"/>
</dbReference>
<name>A0A8X6W1K7_TRICX</name>
<dbReference type="InterPro" id="IPR036397">
    <property type="entry name" value="RNaseH_sf"/>
</dbReference>
<dbReference type="Proteomes" id="UP000887159">
    <property type="component" value="Unassembled WGS sequence"/>
</dbReference>
<evidence type="ECO:0000313" key="2">
    <source>
        <dbReference type="Proteomes" id="UP000887159"/>
    </source>
</evidence>
<evidence type="ECO:0000313" key="1">
    <source>
        <dbReference type="EMBL" id="GFY26424.1"/>
    </source>
</evidence>
<organism evidence="1 2">
    <name type="scientific">Trichonephila clavipes</name>
    <name type="common">Golden silk orbweaver</name>
    <name type="synonym">Nephila clavipes</name>
    <dbReference type="NCBI Taxonomy" id="2585209"/>
    <lineage>
        <taxon>Eukaryota</taxon>
        <taxon>Metazoa</taxon>
        <taxon>Ecdysozoa</taxon>
        <taxon>Arthropoda</taxon>
        <taxon>Chelicerata</taxon>
        <taxon>Arachnida</taxon>
        <taxon>Araneae</taxon>
        <taxon>Araneomorphae</taxon>
        <taxon>Entelegynae</taxon>
        <taxon>Araneoidea</taxon>
        <taxon>Nephilidae</taxon>
        <taxon>Trichonephila</taxon>
    </lineage>
</organism>
<dbReference type="Gene3D" id="3.30.420.10">
    <property type="entry name" value="Ribonuclease H-like superfamily/Ribonuclease H"/>
    <property type="match status" value="1"/>
</dbReference>
<protein>
    <recommendedName>
        <fullName evidence="3">Tc1-like transposase DDE domain-containing protein</fullName>
    </recommendedName>
</protein>
<evidence type="ECO:0008006" key="3">
    <source>
        <dbReference type="Google" id="ProtNLM"/>
    </source>
</evidence>
<proteinExistence type="predicted"/>
<gene>
    <name evidence="1" type="ORF">TNCV_26211</name>
</gene>
<dbReference type="PANTHER" id="PTHR47326">
    <property type="entry name" value="TRANSPOSABLE ELEMENT TC3 TRANSPOSASE-LIKE PROTEIN"/>
    <property type="match status" value="1"/>
</dbReference>
<dbReference type="PANTHER" id="PTHR47326:SF1">
    <property type="entry name" value="HTH PSQ-TYPE DOMAIN-CONTAINING PROTEIN"/>
    <property type="match status" value="1"/>
</dbReference>
<dbReference type="AlphaFoldDB" id="A0A8X6W1K7"/>
<sequence>MVHRLTGSSQYAIGRTSLYPTNGFSAKGLYDKACFAWPPHSPDLTPWDFYMQEGCVYVRPLPADLSELRHRMEADVARITSDTLNKVWGELAYRLDVWRVKNGAHIEHL</sequence>
<comment type="caution">
    <text evidence="1">The sequence shown here is derived from an EMBL/GenBank/DDBJ whole genome shotgun (WGS) entry which is preliminary data.</text>
</comment>
<keyword evidence="2" id="KW-1185">Reference proteome</keyword>
<accession>A0A8X6W1K7</accession>
<dbReference type="EMBL" id="BMAU01021375">
    <property type="protein sequence ID" value="GFY26424.1"/>
    <property type="molecule type" value="Genomic_DNA"/>
</dbReference>